<sequence>MQYCDRSTVALSIATPVLEDTPLVYVNTAFSALTGFRADQALGRNCRFLQTERTTGESRAAMREFIGDSSVTAGRFRVINARRDGTVFDNFVFMTRLSDRAGTTQLLLGSQFDLTHAARRADLAANDAALLRNASDLEAISRGFGLAMIGSAKVIADSVSTMASILYRGV</sequence>
<reference evidence="6" key="1">
    <citation type="submission" date="2013-04" db="EMBL/GenBank/DDBJ databases">
        <title>Thioclava sp. 13D2W-2 Genome Sequencing.</title>
        <authorList>
            <person name="Lai Q."/>
            <person name="Li G."/>
            <person name="Shao Z."/>
        </authorList>
    </citation>
    <scope>NUCLEOTIDE SEQUENCE [LARGE SCALE GENOMIC DNA]</scope>
    <source>
        <strain evidence="6">13D2W-2</strain>
    </source>
</reference>
<dbReference type="NCBIfam" id="TIGR00229">
    <property type="entry name" value="sensory_box"/>
    <property type="match status" value="1"/>
</dbReference>
<dbReference type="InterPro" id="IPR000014">
    <property type="entry name" value="PAS"/>
</dbReference>
<dbReference type="eggNOG" id="COG4191">
    <property type="taxonomic scope" value="Bacteria"/>
</dbReference>
<reference evidence="5 6" key="2">
    <citation type="journal article" date="2015" name="Antonie Van Leeuwenhoek">
        <title>Thioclava indica sp. nov., isolated from surface seawater of the Indian Ocean.</title>
        <authorList>
            <person name="Liu Y."/>
            <person name="Lai Q."/>
            <person name="Du J."/>
            <person name="Xu H."/>
            <person name="Jiang L."/>
            <person name="Shao Z."/>
        </authorList>
    </citation>
    <scope>NUCLEOTIDE SEQUENCE [LARGE SCALE GENOMIC DNA]</scope>
    <source>
        <strain evidence="5 6">13D2W-2</strain>
    </source>
</reference>
<proteinExistence type="predicted"/>
<evidence type="ECO:0000313" key="6">
    <source>
        <dbReference type="Proteomes" id="UP000028607"/>
    </source>
</evidence>
<evidence type="ECO:0000256" key="3">
    <source>
        <dbReference type="ARBA" id="ARBA00022991"/>
    </source>
</evidence>
<dbReference type="PATRIC" id="fig|1317124.6.peg.3334"/>
<dbReference type="SUPFAM" id="SSF55785">
    <property type="entry name" value="PYP-like sensor domain (PAS domain)"/>
    <property type="match status" value="1"/>
</dbReference>
<evidence type="ECO:0000313" key="5">
    <source>
        <dbReference type="EMBL" id="KFE33631.1"/>
    </source>
</evidence>
<dbReference type="CDD" id="cd00130">
    <property type="entry name" value="PAS"/>
    <property type="match status" value="1"/>
</dbReference>
<accession>A0A085TSD4</accession>
<dbReference type="EMBL" id="AQRC01000016">
    <property type="protein sequence ID" value="KFE33631.1"/>
    <property type="molecule type" value="Genomic_DNA"/>
</dbReference>
<keyword evidence="6" id="KW-1185">Reference proteome</keyword>
<dbReference type="Proteomes" id="UP000028607">
    <property type="component" value="Unassembled WGS sequence"/>
</dbReference>
<dbReference type="PANTHER" id="PTHR47429:SF2">
    <property type="entry name" value="PROTEIN TWIN LOV 1"/>
    <property type="match status" value="1"/>
</dbReference>
<dbReference type="AlphaFoldDB" id="A0A085TSD4"/>
<dbReference type="STRING" id="1317124.DW2_16571"/>
<keyword evidence="3" id="KW-0157">Chromophore</keyword>
<comment type="caution">
    <text evidence="5">The sequence shown here is derived from an EMBL/GenBank/DDBJ whole genome shotgun (WGS) entry which is preliminary data.</text>
</comment>
<dbReference type="InterPro" id="IPR035965">
    <property type="entry name" value="PAS-like_dom_sf"/>
</dbReference>
<dbReference type="PANTHER" id="PTHR47429">
    <property type="entry name" value="PROTEIN TWIN LOV 1"/>
    <property type="match status" value="1"/>
</dbReference>
<evidence type="ECO:0000259" key="4">
    <source>
        <dbReference type="Pfam" id="PF13426"/>
    </source>
</evidence>
<protein>
    <submittedName>
        <fullName evidence="5">PAS/PAC sensor protein</fullName>
    </submittedName>
</protein>
<feature type="domain" description="PAS" evidence="4">
    <location>
        <begin position="17"/>
        <end position="115"/>
    </location>
</feature>
<dbReference type="Pfam" id="PF13426">
    <property type="entry name" value="PAS_9"/>
    <property type="match status" value="1"/>
</dbReference>
<organism evidence="5 6">
    <name type="scientific">Thioclava atlantica</name>
    <dbReference type="NCBI Taxonomy" id="1317124"/>
    <lineage>
        <taxon>Bacteria</taxon>
        <taxon>Pseudomonadati</taxon>
        <taxon>Pseudomonadota</taxon>
        <taxon>Alphaproteobacteria</taxon>
        <taxon>Rhodobacterales</taxon>
        <taxon>Paracoccaceae</taxon>
        <taxon>Thioclava</taxon>
    </lineage>
</organism>
<keyword evidence="2" id="KW-0288">FMN</keyword>
<dbReference type="Gene3D" id="3.30.450.20">
    <property type="entry name" value="PAS domain"/>
    <property type="match status" value="1"/>
</dbReference>
<evidence type="ECO:0000256" key="2">
    <source>
        <dbReference type="ARBA" id="ARBA00022643"/>
    </source>
</evidence>
<evidence type="ECO:0000256" key="1">
    <source>
        <dbReference type="ARBA" id="ARBA00022630"/>
    </source>
</evidence>
<keyword evidence="1" id="KW-0285">Flavoprotein</keyword>
<name>A0A085TSD4_9RHOB</name>
<gene>
    <name evidence="5" type="ORF">DW2_16571</name>
</gene>